<evidence type="ECO:0000313" key="2">
    <source>
        <dbReference type="Proteomes" id="UP000663570"/>
    </source>
</evidence>
<name>A0ABX7M8L7_9RHOO</name>
<dbReference type="Proteomes" id="UP000663570">
    <property type="component" value="Chromosome"/>
</dbReference>
<reference evidence="1 2" key="1">
    <citation type="submission" date="2021-02" db="EMBL/GenBank/DDBJ databases">
        <title>Niveibacterium changnyeongensis HC41.</title>
        <authorList>
            <person name="Kang M."/>
        </authorList>
    </citation>
    <scope>NUCLEOTIDE SEQUENCE [LARGE SCALE GENOMIC DNA]</scope>
    <source>
        <strain evidence="1 2">HC41</strain>
    </source>
</reference>
<gene>
    <name evidence="1" type="ORF">JY500_05415</name>
</gene>
<proteinExistence type="predicted"/>
<evidence type="ECO:0000313" key="1">
    <source>
        <dbReference type="EMBL" id="QSI78081.1"/>
    </source>
</evidence>
<dbReference type="EMBL" id="CP071060">
    <property type="protein sequence ID" value="QSI78081.1"/>
    <property type="molecule type" value="Genomic_DNA"/>
</dbReference>
<sequence>MTQQPDSDEIAKHITQLTDLIYVASNSDESLSLELRVAAMGFAARELCVSDLAERDCDPAERMNAIKGLFIAAFEHEFAATIATVETERAMRRMTAKRAD</sequence>
<keyword evidence="2" id="KW-1185">Reference proteome</keyword>
<dbReference type="RefSeq" id="WP_172203701.1">
    <property type="nucleotide sequence ID" value="NZ_CP071060.1"/>
</dbReference>
<accession>A0ABX7M8L7</accession>
<organism evidence="1 2">
    <name type="scientific">Niveibacterium microcysteis</name>
    <dbReference type="NCBI Taxonomy" id="2811415"/>
    <lineage>
        <taxon>Bacteria</taxon>
        <taxon>Pseudomonadati</taxon>
        <taxon>Pseudomonadota</taxon>
        <taxon>Betaproteobacteria</taxon>
        <taxon>Rhodocyclales</taxon>
        <taxon>Rhodocyclaceae</taxon>
        <taxon>Niveibacterium</taxon>
    </lineage>
</organism>
<protein>
    <submittedName>
        <fullName evidence="1">Uncharacterized protein</fullName>
    </submittedName>
</protein>